<dbReference type="PANTHER" id="PTHR38465:SF1">
    <property type="entry name" value="HTH-TYPE TRANSCRIPTIONAL REGULATOR MJ1563-RELATED"/>
    <property type="match status" value="1"/>
</dbReference>
<dbReference type="PIRSF" id="PIRSF006707">
    <property type="entry name" value="MJ1563"/>
    <property type="match status" value="1"/>
</dbReference>
<keyword evidence="1 4" id="KW-0805">Transcription regulation</keyword>
<dbReference type="Gene3D" id="1.10.10.10">
    <property type="entry name" value="Winged helix-like DNA-binding domain superfamily/Winged helix DNA-binding domain"/>
    <property type="match status" value="1"/>
</dbReference>
<dbReference type="InterPro" id="IPR052362">
    <property type="entry name" value="HTH-GbsR_regulator"/>
</dbReference>
<dbReference type="InterPro" id="IPR036388">
    <property type="entry name" value="WH-like_DNA-bd_sf"/>
</dbReference>
<organism evidence="5 6">
    <name type="scientific">Sporosarcina newyorkensis 2681</name>
    <dbReference type="NCBI Taxonomy" id="1027292"/>
    <lineage>
        <taxon>Bacteria</taxon>
        <taxon>Bacillati</taxon>
        <taxon>Bacillota</taxon>
        <taxon>Bacilli</taxon>
        <taxon>Bacillales</taxon>
        <taxon>Caryophanaceae</taxon>
        <taxon>Sporosarcina</taxon>
    </lineage>
</organism>
<dbReference type="Proteomes" id="UP000005316">
    <property type="component" value="Unassembled WGS sequence"/>
</dbReference>
<sequence length="188" mass="22267">MEVHFMDGKEQLEKSRERIIETIAQNIHLYGLTPSAGRQYGTMFFHDDPLTLDDMTEELGMSKTSMSTSVRALSDLKLVERAWKRGVRKDLYQVKDDWYQSFIDLFSIKWRRSISLYSTTIRKSLNELNKLAADPSITDDLKLMVERDIEKLRYVQDYYEWLDRLVDAFEDHDIFDLVPRKDDIQEGK</sequence>
<protein>
    <recommendedName>
        <fullName evidence="4">HTH-type transcriptional regulator</fullName>
    </recommendedName>
</protein>
<gene>
    <name evidence="5" type="ORF">HMPREF9372_1145</name>
</gene>
<keyword evidence="3 4" id="KW-0804">Transcription</keyword>
<evidence type="ECO:0000256" key="4">
    <source>
        <dbReference type="PIRNR" id="PIRNR006707"/>
    </source>
</evidence>
<comment type="caution">
    <text evidence="5">The sequence shown here is derived from an EMBL/GenBank/DDBJ whole genome shotgun (WGS) entry which is preliminary data.</text>
</comment>
<keyword evidence="2 4" id="KW-0238">DNA-binding</keyword>
<dbReference type="GO" id="GO:0003677">
    <property type="term" value="F:DNA binding"/>
    <property type="evidence" value="ECO:0007669"/>
    <property type="project" value="UniProtKB-UniRule"/>
</dbReference>
<evidence type="ECO:0000313" key="6">
    <source>
        <dbReference type="Proteomes" id="UP000005316"/>
    </source>
</evidence>
<dbReference type="PANTHER" id="PTHR38465">
    <property type="entry name" value="HTH-TYPE TRANSCRIPTIONAL REGULATOR MJ1563-RELATED"/>
    <property type="match status" value="1"/>
</dbReference>
<dbReference type="SUPFAM" id="SSF46785">
    <property type="entry name" value="Winged helix' DNA-binding domain"/>
    <property type="match status" value="1"/>
</dbReference>
<dbReference type="InterPro" id="IPR026282">
    <property type="entry name" value="MJ1563"/>
</dbReference>
<dbReference type="EMBL" id="AFPZ01000028">
    <property type="protein sequence ID" value="EGQ26873.1"/>
    <property type="molecule type" value="Genomic_DNA"/>
</dbReference>
<evidence type="ECO:0000256" key="3">
    <source>
        <dbReference type="ARBA" id="ARBA00023163"/>
    </source>
</evidence>
<dbReference type="InterPro" id="IPR036390">
    <property type="entry name" value="WH_DNA-bd_sf"/>
</dbReference>
<evidence type="ECO:0000313" key="5">
    <source>
        <dbReference type="EMBL" id="EGQ26873.1"/>
    </source>
</evidence>
<comment type="similarity">
    <text evidence="4">Belongs to the GbsR family.</text>
</comment>
<evidence type="ECO:0000256" key="2">
    <source>
        <dbReference type="ARBA" id="ARBA00023125"/>
    </source>
</evidence>
<proteinExistence type="inferred from homology"/>
<dbReference type="eggNOG" id="COG1510">
    <property type="taxonomic scope" value="Bacteria"/>
</dbReference>
<accession>F9DQR5</accession>
<dbReference type="STRING" id="759851.SAMN04244570_1508"/>
<reference evidence="5 6" key="1">
    <citation type="submission" date="2011-04" db="EMBL/GenBank/DDBJ databases">
        <authorList>
            <person name="Muzny D."/>
            <person name="Qin X."/>
            <person name="Deng J."/>
            <person name="Jiang H."/>
            <person name="Liu Y."/>
            <person name="Qu J."/>
            <person name="Song X.-Z."/>
            <person name="Zhang L."/>
            <person name="Thornton R."/>
            <person name="Coyle M."/>
            <person name="Francisco L."/>
            <person name="Jackson L."/>
            <person name="Javaid M."/>
            <person name="Korchina V."/>
            <person name="Kovar C."/>
            <person name="Mata R."/>
            <person name="Mathew T."/>
            <person name="Ngo R."/>
            <person name="Nguyen L."/>
            <person name="Nguyen N."/>
            <person name="Okwuonu G."/>
            <person name="Ongeri F."/>
            <person name="Pham C."/>
            <person name="Simmons D."/>
            <person name="Wilczek-Boney K."/>
            <person name="Hale W."/>
            <person name="Jakkamsetti A."/>
            <person name="Pham P."/>
            <person name="Ruth R."/>
            <person name="San Lucas F."/>
            <person name="Warren J."/>
            <person name="Zhang J."/>
            <person name="Zhao Z."/>
            <person name="Zhou C."/>
            <person name="Zhu D."/>
            <person name="Lee S."/>
            <person name="Bess C."/>
            <person name="Blankenburg K."/>
            <person name="Forbes L."/>
            <person name="Fu Q."/>
            <person name="Gubbala S."/>
            <person name="Hirani K."/>
            <person name="Jayaseelan J.C."/>
            <person name="Lara F."/>
            <person name="Munidasa M."/>
            <person name="Palculict T."/>
            <person name="Patil S."/>
            <person name="Pu L.-L."/>
            <person name="Saada N."/>
            <person name="Tang L."/>
            <person name="Weissenberger G."/>
            <person name="Zhu Y."/>
            <person name="Hemphill L."/>
            <person name="Shang Y."/>
            <person name="Youmans B."/>
            <person name="Ayvaz T."/>
            <person name="Ross M."/>
            <person name="Santibanez J."/>
            <person name="Aqrawi P."/>
            <person name="Gross S."/>
            <person name="Joshi V."/>
            <person name="Fowler G."/>
            <person name="Nazareth L."/>
            <person name="Reid J."/>
            <person name="Worley K."/>
            <person name="Petrosino J."/>
            <person name="Highlander S."/>
            <person name="Gibbs R."/>
        </authorList>
    </citation>
    <scope>NUCLEOTIDE SEQUENCE [LARGE SCALE GENOMIC DNA]</scope>
    <source>
        <strain evidence="5 6">2681</strain>
    </source>
</reference>
<dbReference type="HOGENOM" id="CLU_127505_0_0_9"/>
<dbReference type="AlphaFoldDB" id="F9DQR5"/>
<name>F9DQR5_9BACL</name>
<evidence type="ECO:0000256" key="1">
    <source>
        <dbReference type="ARBA" id="ARBA00023015"/>
    </source>
</evidence>